<dbReference type="GO" id="GO:1990130">
    <property type="term" value="C:GATOR1 complex"/>
    <property type="evidence" value="ECO:0007669"/>
    <property type="project" value="TreeGrafter"/>
</dbReference>
<feature type="signal peptide" evidence="1">
    <location>
        <begin position="1"/>
        <end position="16"/>
    </location>
</feature>
<reference evidence="3" key="1">
    <citation type="submission" date="2017-02" db="UniProtKB">
        <authorList>
            <consortium name="WormBaseParasite"/>
        </authorList>
    </citation>
    <scope>IDENTIFICATION</scope>
</reference>
<organism evidence="3">
    <name type="scientific">Enterobius vermicularis</name>
    <name type="common">Human pinworm</name>
    <dbReference type="NCBI Taxonomy" id="51028"/>
    <lineage>
        <taxon>Eukaryota</taxon>
        <taxon>Metazoa</taxon>
        <taxon>Ecdysozoa</taxon>
        <taxon>Nematoda</taxon>
        <taxon>Chromadorea</taxon>
        <taxon>Rhabditida</taxon>
        <taxon>Spirurina</taxon>
        <taxon>Oxyuridomorpha</taxon>
        <taxon>Oxyuroidea</taxon>
        <taxon>Oxyuridae</taxon>
        <taxon>Enterobius</taxon>
    </lineage>
</organism>
<feature type="domain" description="DEPDC5 C-terminal" evidence="2">
    <location>
        <begin position="303"/>
        <end position="380"/>
    </location>
</feature>
<name>A0A0N4UVW1_ENTVE</name>
<dbReference type="GO" id="GO:0005096">
    <property type="term" value="F:GTPase activator activity"/>
    <property type="evidence" value="ECO:0007669"/>
    <property type="project" value="InterPro"/>
</dbReference>
<dbReference type="GO" id="GO:0005765">
    <property type="term" value="C:lysosomal membrane"/>
    <property type="evidence" value="ECO:0007669"/>
    <property type="project" value="TreeGrafter"/>
</dbReference>
<dbReference type="GO" id="GO:0034198">
    <property type="term" value="P:cellular response to amino acid starvation"/>
    <property type="evidence" value="ECO:0007669"/>
    <property type="project" value="TreeGrafter"/>
</dbReference>
<evidence type="ECO:0000259" key="2">
    <source>
        <dbReference type="Pfam" id="PF19418"/>
    </source>
</evidence>
<dbReference type="PANTHER" id="PTHR13179:SF8">
    <property type="entry name" value="GATOR COMPLEX PROTEIN DEPDC5"/>
    <property type="match status" value="1"/>
</dbReference>
<evidence type="ECO:0000313" key="3">
    <source>
        <dbReference type="WBParaSite" id="EVEC_0000159801-mRNA-1"/>
    </source>
</evidence>
<dbReference type="WBParaSite" id="EVEC_0000159801-mRNA-1">
    <property type="protein sequence ID" value="EVEC_0000159801-mRNA-1"/>
    <property type="gene ID" value="EVEC_0000159801"/>
</dbReference>
<dbReference type="GO" id="GO:0010508">
    <property type="term" value="P:positive regulation of autophagy"/>
    <property type="evidence" value="ECO:0007669"/>
    <property type="project" value="TreeGrafter"/>
</dbReference>
<sequence>LTLIFCIFSFHPYSLGSINWSLLDTQIQYRNISAFSEDDIRCYSAKFLLTPSCLNITRSILHDRLHGDVYSNLLSCPRFRKEQKDGFVRILEFMNRLKTKAGSVPVPAKKYIPKVFLLFDTEKSASGASCSPEKGSESVLDISNNNAVFRAWNESYTPLFSQELNQKFPPYLFLSVDLVDWIMTNVKSLPQRDAALEYCNMVGILRNIQVLPVDEVSNAFSSKCKSFIDRTFPMRYGFVLCHFQSTKTPRKSWSPAIQCEFIDSSQDQCRKTTSCIEIDFFSHMQRSNDLSGSYLPPNIPQFTEWGKMNFSSTYSQDAAYNFSLQWYMATGQTVAELIRQWCSKATNCQHNLFPIPTVPIPCYADPLSLPLRRPIAIPFNPPGYSTEEVSKAVLEIMQAFGFIALGCQVHYGRRYVHVSGGMFLVYDTLKKIFLWAWNHMLSNRFRSNTGCTEEFQDYMLADFRDFCAGPRAVKFLDDIYLARNLFDH</sequence>
<dbReference type="InterPro" id="IPR045838">
    <property type="entry name" value="DEPDC5_CTD"/>
</dbReference>
<protein>
    <submittedName>
        <fullName evidence="3">DEPDC5_CTD domain-containing protein</fullName>
    </submittedName>
</protein>
<feature type="chain" id="PRO_5005887077" evidence="1">
    <location>
        <begin position="17"/>
        <end position="488"/>
    </location>
</feature>
<keyword evidence="1" id="KW-0732">Signal</keyword>
<dbReference type="InterPro" id="IPR027244">
    <property type="entry name" value="IML1"/>
</dbReference>
<dbReference type="Pfam" id="PF19418">
    <property type="entry name" value="DEPDC5_CTD"/>
    <property type="match status" value="1"/>
</dbReference>
<evidence type="ECO:0000256" key="1">
    <source>
        <dbReference type="SAM" id="SignalP"/>
    </source>
</evidence>
<dbReference type="AlphaFoldDB" id="A0A0N4UVW1"/>
<accession>A0A0N4UVW1</accession>
<proteinExistence type="predicted"/>
<dbReference type="PANTHER" id="PTHR13179">
    <property type="entry name" value="DEP DOMAIN CONTAINING PROTEIN 5"/>
    <property type="match status" value="1"/>
</dbReference>
<dbReference type="GO" id="GO:1904262">
    <property type="term" value="P:negative regulation of TORC1 signaling"/>
    <property type="evidence" value="ECO:0007669"/>
    <property type="project" value="TreeGrafter"/>
</dbReference>